<dbReference type="RefSeq" id="WP_270041221.1">
    <property type="nucleotide sequence ID" value="NZ_JAPDOD010000015.1"/>
</dbReference>
<dbReference type="EMBL" id="JAPDOD010000015">
    <property type="protein sequence ID" value="MDA0161986.1"/>
    <property type="molecule type" value="Genomic_DNA"/>
</dbReference>
<accession>A0A9X3S3C6</accession>
<gene>
    <name evidence="1" type="ORF">OM076_17055</name>
</gene>
<organism evidence="1 2">
    <name type="scientific">Solirubrobacter ginsenosidimutans</name>
    <dbReference type="NCBI Taxonomy" id="490573"/>
    <lineage>
        <taxon>Bacteria</taxon>
        <taxon>Bacillati</taxon>
        <taxon>Actinomycetota</taxon>
        <taxon>Thermoleophilia</taxon>
        <taxon>Solirubrobacterales</taxon>
        <taxon>Solirubrobacteraceae</taxon>
        <taxon>Solirubrobacter</taxon>
    </lineage>
</organism>
<protein>
    <submittedName>
        <fullName evidence="1">Uncharacterized protein</fullName>
    </submittedName>
</protein>
<sequence>MSLPVVSNAALPADVRNAGPQAQKNYQAALSFEKVLVGELVKEMVPKDSELSDSPYASNMQDTLSTALVGGQGLGLARQLYKEMQSS</sequence>
<keyword evidence="2" id="KW-1185">Reference proteome</keyword>
<comment type="caution">
    <text evidence="1">The sequence shown here is derived from an EMBL/GenBank/DDBJ whole genome shotgun (WGS) entry which is preliminary data.</text>
</comment>
<name>A0A9X3S3C6_9ACTN</name>
<evidence type="ECO:0000313" key="2">
    <source>
        <dbReference type="Proteomes" id="UP001149140"/>
    </source>
</evidence>
<evidence type="ECO:0000313" key="1">
    <source>
        <dbReference type="EMBL" id="MDA0161986.1"/>
    </source>
</evidence>
<dbReference type="AlphaFoldDB" id="A0A9X3S3C6"/>
<dbReference type="Proteomes" id="UP001149140">
    <property type="component" value="Unassembled WGS sequence"/>
</dbReference>
<reference evidence="1" key="1">
    <citation type="submission" date="2022-10" db="EMBL/GenBank/DDBJ databases">
        <title>The WGS of Solirubrobacter ginsenosidimutans DSM 21036.</title>
        <authorList>
            <person name="Jiang Z."/>
        </authorList>
    </citation>
    <scope>NUCLEOTIDE SEQUENCE</scope>
    <source>
        <strain evidence="1">DSM 21036</strain>
    </source>
</reference>
<proteinExistence type="predicted"/>